<accession>A0A1M5HLR4</accession>
<keyword evidence="3" id="KW-1185">Reference proteome</keyword>
<evidence type="ECO:0008006" key="4">
    <source>
        <dbReference type="Google" id="ProtNLM"/>
    </source>
</evidence>
<dbReference type="Proteomes" id="UP000184287">
    <property type="component" value="Unassembled WGS sequence"/>
</dbReference>
<sequence>MKNSKLILLACIFCFAISACNSERKSDHQSTVIKDSIKYEFVSTPPETLDSVNMLLRTTKDQNGITTTAAGTTWNAFMKVFKNCYQDETFKRNIIYLGPTNVKYLGAILSKNEQITWKSLQRVLEGRKGDFDKIIEKSDKPADNCDNDLLLNGYLNVLLDGAVKNVEGDLKAAIQNRRSIKMISGKWRVDELLLGDFQTFLDTSTFAGIKDYKKYLPKNYIITKILVIGNFSLEVETEKKLEVGLAAKLKNGVTLDGGGNSTDSTKNQAKVQLSLGSNGKLNMKSSGESYVIGMLQAVNKIPVY</sequence>
<feature type="chain" id="PRO_5013064641" description="Lipoprotein" evidence="1">
    <location>
        <begin position="22"/>
        <end position="304"/>
    </location>
</feature>
<evidence type="ECO:0000256" key="1">
    <source>
        <dbReference type="SAM" id="SignalP"/>
    </source>
</evidence>
<keyword evidence="1" id="KW-0732">Signal</keyword>
<dbReference type="STRING" id="288992.SAMN04488522_104716"/>
<name>A0A1M5HLR4_9SPHI</name>
<evidence type="ECO:0000313" key="2">
    <source>
        <dbReference type="EMBL" id="SHG16870.1"/>
    </source>
</evidence>
<evidence type="ECO:0000313" key="3">
    <source>
        <dbReference type="Proteomes" id="UP000184287"/>
    </source>
</evidence>
<reference evidence="3" key="1">
    <citation type="submission" date="2016-11" db="EMBL/GenBank/DDBJ databases">
        <authorList>
            <person name="Varghese N."/>
            <person name="Submissions S."/>
        </authorList>
    </citation>
    <scope>NUCLEOTIDE SEQUENCE [LARGE SCALE GENOMIC DNA]</scope>
    <source>
        <strain evidence="3">DSM 16990</strain>
    </source>
</reference>
<protein>
    <recommendedName>
        <fullName evidence="4">Lipoprotein</fullName>
    </recommendedName>
</protein>
<organism evidence="2 3">
    <name type="scientific">Pedobacter caeni</name>
    <dbReference type="NCBI Taxonomy" id="288992"/>
    <lineage>
        <taxon>Bacteria</taxon>
        <taxon>Pseudomonadati</taxon>
        <taxon>Bacteroidota</taxon>
        <taxon>Sphingobacteriia</taxon>
        <taxon>Sphingobacteriales</taxon>
        <taxon>Sphingobacteriaceae</taxon>
        <taxon>Pedobacter</taxon>
    </lineage>
</organism>
<dbReference type="AlphaFoldDB" id="A0A1M5HLR4"/>
<proteinExistence type="predicted"/>
<feature type="signal peptide" evidence="1">
    <location>
        <begin position="1"/>
        <end position="21"/>
    </location>
</feature>
<gene>
    <name evidence="2" type="ORF">SAMN04488522_104716</name>
</gene>
<dbReference type="PROSITE" id="PS51257">
    <property type="entry name" value="PROKAR_LIPOPROTEIN"/>
    <property type="match status" value="1"/>
</dbReference>
<dbReference type="EMBL" id="FQUQ01000004">
    <property type="protein sequence ID" value="SHG16870.1"/>
    <property type="molecule type" value="Genomic_DNA"/>
</dbReference>